<evidence type="ECO:0000256" key="1">
    <source>
        <dbReference type="SAM" id="SignalP"/>
    </source>
</evidence>
<accession>A0A370XBW7</accession>
<organism evidence="2 3">
    <name type="scientific">Dyella psychrodurans</name>
    <dbReference type="NCBI Taxonomy" id="1927960"/>
    <lineage>
        <taxon>Bacteria</taxon>
        <taxon>Pseudomonadati</taxon>
        <taxon>Pseudomonadota</taxon>
        <taxon>Gammaproteobacteria</taxon>
        <taxon>Lysobacterales</taxon>
        <taxon>Rhodanobacteraceae</taxon>
        <taxon>Dyella</taxon>
    </lineage>
</organism>
<dbReference type="OrthoDB" id="9816400at2"/>
<keyword evidence="3" id="KW-1185">Reference proteome</keyword>
<sequence>MTRSSRWCAALIPLLVATAAHASYVGGNPLSNVDPTGLATAVVVGGPAGLNVFGHVAIGFTGQGIYSYGTPDPFGASFTGYLAGQAAYRNSTVYILPTTPAQEQAMQQYIMANYANGRPYSIWRNHDCASMVNGALSGQGIGEADIMQHAQNGVLYMPMDPVTAAERAASYPGVQTISIPEGGAIPGIMGQFNPSGP</sequence>
<comment type="caution">
    <text evidence="2">The sequence shown here is derived from an EMBL/GenBank/DDBJ whole genome shotgun (WGS) entry which is preliminary data.</text>
</comment>
<dbReference type="RefSeq" id="WP_115476164.1">
    <property type="nucleotide sequence ID" value="NZ_QRBF01000001.1"/>
</dbReference>
<dbReference type="Proteomes" id="UP000255334">
    <property type="component" value="Unassembled WGS sequence"/>
</dbReference>
<feature type="signal peptide" evidence="1">
    <location>
        <begin position="1"/>
        <end position="22"/>
    </location>
</feature>
<proteinExistence type="predicted"/>
<reference evidence="2 3" key="1">
    <citation type="submission" date="2018-07" db="EMBL/GenBank/DDBJ databases">
        <title>Dyella monticola sp. nov. and Dyella psychrodurans sp. nov. isolated from monsoon evergreen broad-leaved forest soil of Dinghu Mountain, China.</title>
        <authorList>
            <person name="Gao Z."/>
            <person name="Qiu L."/>
        </authorList>
    </citation>
    <scope>NUCLEOTIDE SEQUENCE [LARGE SCALE GENOMIC DNA]</scope>
    <source>
        <strain evidence="2 3">4MSK11</strain>
    </source>
</reference>
<feature type="chain" id="PRO_5016926435" description="DUF4105 domain-containing protein" evidence="1">
    <location>
        <begin position="23"/>
        <end position="197"/>
    </location>
</feature>
<protein>
    <recommendedName>
        <fullName evidence="4">DUF4105 domain-containing protein</fullName>
    </recommendedName>
</protein>
<evidence type="ECO:0000313" key="3">
    <source>
        <dbReference type="Proteomes" id="UP000255334"/>
    </source>
</evidence>
<dbReference type="EMBL" id="QRBF01000001">
    <property type="protein sequence ID" value="RDS85913.1"/>
    <property type="molecule type" value="Genomic_DNA"/>
</dbReference>
<evidence type="ECO:0000313" key="2">
    <source>
        <dbReference type="EMBL" id="RDS85913.1"/>
    </source>
</evidence>
<gene>
    <name evidence="2" type="ORF">DWU99_01145</name>
</gene>
<evidence type="ECO:0008006" key="4">
    <source>
        <dbReference type="Google" id="ProtNLM"/>
    </source>
</evidence>
<keyword evidence="1" id="KW-0732">Signal</keyword>
<name>A0A370XBW7_9GAMM</name>
<dbReference type="AlphaFoldDB" id="A0A370XBW7"/>